<proteinExistence type="predicted"/>
<evidence type="ECO:0000256" key="3">
    <source>
        <dbReference type="ARBA" id="ARBA00022989"/>
    </source>
</evidence>
<comment type="caution">
    <text evidence="7">The sequence shown here is derived from an EMBL/GenBank/DDBJ whole genome shotgun (WGS) entry which is preliminary data.</text>
</comment>
<evidence type="ECO:0000256" key="4">
    <source>
        <dbReference type="ARBA" id="ARBA00023136"/>
    </source>
</evidence>
<gene>
    <name evidence="7" type="ORF">P691DRAFT_790784</name>
</gene>
<name>A0A9P6C2H7_9AGAR</name>
<dbReference type="InterPro" id="IPR051694">
    <property type="entry name" value="Immunoregulatory_rcpt-like"/>
</dbReference>
<evidence type="ECO:0000256" key="2">
    <source>
        <dbReference type="ARBA" id="ARBA00022692"/>
    </source>
</evidence>
<dbReference type="GO" id="GO:0016020">
    <property type="term" value="C:membrane"/>
    <property type="evidence" value="ECO:0007669"/>
    <property type="project" value="UniProtKB-SubCell"/>
</dbReference>
<protein>
    <submittedName>
        <fullName evidence="7">Uncharacterized protein</fullName>
    </submittedName>
</protein>
<keyword evidence="3 6" id="KW-1133">Transmembrane helix</keyword>
<feature type="compositionally biased region" description="Basic and acidic residues" evidence="5">
    <location>
        <begin position="128"/>
        <end position="150"/>
    </location>
</feature>
<evidence type="ECO:0000313" key="7">
    <source>
        <dbReference type="EMBL" id="KAF9449601.1"/>
    </source>
</evidence>
<organism evidence="7 8">
    <name type="scientific">Macrolepiota fuliginosa MF-IS2</name>
    <dbReference type="NCBI Taxonomy" id="1400762"/>
    <lineage>
        <taxon>Eukaryota</taxon>
        <taxon>Fungi</taxon>
        <taxon>Dikarya</taxon>
        <taxon>Basidiomycota</taxon>
        <taxon>Agaricomycotina</taxon>
        <taxon>Agaricomycetes</taxon>
        <taxon>Agaricomycetidae</taxon>
        <taxon>Agaricales</taxon>
        <taxon>Agaricineae</taxon>
        <taxon>Agaricaceae</taxon>
        <taxon>Macrolepiota</taxon>
    </lineage>
</organism>
<keyword evidence="4 6" id="KW-0472">Membrane</keyword>
<keyword evidence="2 6" id="KW-0812">Transmembrane</keyword>
<feature type="region of interest" description="Disordered" evidence="5">
    <location>
        <begin position="98"/>
        <end position="156"/>
    </location>
</feature>
<dbReference type="GO" id="GO:0071944">
    <property type="term" value="C:cell periphery"/>
    <property type="evidence" value="ECO:0007669"/>
    <property type="project" value="UniProtKB-ARBA"/>
</dbReference>
<sequence length="330" mass="36092">MISSDAGVFTSSVIVGTAAPPGQTVAISAGSTGGGGNSKFGAIIGGVIGGVAILSILALTVWYFLKKQANDAELDIIFEKAEPPLSMKAYHFYDDHNTTGLQQSFGQQQEAGPRYRPNHPQQEQLQGQHHENFDQQEQDHPSPGKWDGHRPNSHQLHHRYDPQLIQQSQQYPSPDQVQGYDPSYSHQYPNPRPTQQQQLDANGWRIQDQGQAFHENDSVGESAQHLQGTHNGMTSLTLTPSTGGVRAGYPQGLEPNYHHDQLSNIQYAPYPTSCTYNSMAQIPPTAGAQETLYSNISYMSTAQGPVSVLASEPLGAYERYADPGVRTFPH</sequence>
<reference evidence="7" key="1">
    <citation type="submission" date="2020-11" db="EMBL/GenBank/DDBJ databases">
        <authorList>
            <consortium name="DOE Joint Genome Institute"/>
            <person name="Ahrendt S."/>
            <person name="Riley R."/>
            <person name="Andreopoulos W."/>
            <person name="Labutti K."/>
            <person name="Pangilinan J."/>
            <person name="Ruiz-Duenas F.J."/>
            <person name="Barrasa J.M."/>
            <person name="Sanchez-Garcia M."/>
            <person name="Camarero S."/>
            <person name="Miyauchi S."/>
            <person name="Serrano A."/>
            <person name="Linde D."/>
            <person name="Babiker R."/>
            <person name="Drula E."/>
            <person name="Ayuso-Fernandez I."/>
            <person name="Pacheco R."/>
            <person name="Padilla G."/>
            <person name="Ferreira P."/>
            <person name="Barriuso J."/>
            <person name="Kellner H."/>
            <person name="Castanera R."/>
            <person name="Alfaro M."/>
            <person name="Ramirez L."/>
            <person name="Pisabarro A.G."/>
            <person name="Kuo A."/>
            <person name="Tritt A."/>
            <person name="Lipzen A."/>
            <person name="He G."/>
            <person name="Yan M."/>
            <person name="Ng V."/>
            <person name="Cullen D."/>
            <person name="Martin F."/>
            <person name="Rosso M.-N."/>
            <person name="Henrissat B."/>
            <person name="Hibbett D."/>
            <person name="Martinez A.T."/>
            <person name="Grigoriev I.V."/>
        </authorList>
    </citation>
    <scope>NUCLEOTIDE SEQUENCE</scope>
    <source>
        <strain evidence="7">MF-IS2</strain>
    </source>
</reference>
<feature type="compositionally biased region" description="Polar residues" evidence="5">
    <location>
        <begin position="219"/>
        <end position="242"/>
    </location>
</feature>
<feature type="region of interest" description="Disordered" evidence="5">
    <location>
        <begin position="215"/>
        <end position="251"/>
    </location>
</feature>
<feature type="region of interest" description="Disordered" evidence="5">
    <location>
        <begin position="169"/>
        <end position="198"/>
    </location>
</feature>
<evidence type="ECO:0000256" key="1">
    <source>
        <dbReference type="ARBA" id="ARBA00004167"/>
    </source>
</evidence>
<evidence type="ECO:0000313" key="8">
    <source>
        <dbReference type="Proteomes" id="UP000807342"/>
    </source>
</evidence>
<feature type="compositionally biased region" description="Polar residues" evidence="5">
    <location>
        <begin position="98"/>
        <end position="110"/>
    </location>
</feature>
<accession>A0A9P6C2H7</accession>
<dbReference type="AlphaFoldDB" id="A0A9P6C2H7"/>
<dbReference type="PANTHER" id="PTHR15549">
    <property type="entry name" value="PAIRED IMMUNOGLOBULIN-LIKE TYPE 2 RECEPTOR"/>
    <property type="match status" value="1"/>
</dbReference>
<feature type="compositionally biased region" description="Polar residues" evidence="5">
    <location>
        <begin position="184"/>
        <end position="198"/>
    </location>
</feature>
<evidence type="ECO:0000256" key="6">
    <source>
        <dbReference type="SAM" id="Phobius"/>
    </source>
</evidence>
<feature type="transmembrane region" description="Helical" evidence="6">
    <location>
        <begin position="42"/>
        <end position="65"/>
    </location>
</feature>
<dbReference type="EMBL" id="MU151126">
    <property type="protein sequence ID" value="KAF9449601.1"/>
    <property type="molecule type" value="Genomic_DNA"/>
</dbReference>
<comment type="subcellular location">
    <subcellularLocation>
        <location evidence="1">Membrane</location>
        <topology evidence="1">Single-pass membrane protein</topology>
    </subcellularLocation>
</comment>
<dbReference type="PANTHER" id="PTHR15549:SF30">
    <property type="entry name" value="MID2 DOMAIN-CONTAINING PROTEIN"/>
    <property type="match status" value="1"/>
</dbReference>
<keyword evidence="8" id="KW-1185">Reference proteome</keyword>
<evidence type="ECO:0000256" key="5">
    <source>
        <dbReference type="SAM" id="MobiDB-lite"/>
    </source>
</evidence>
<dbReference type="Proteomes" id="UP000807342">
    <property type="component" value="Unassembled WGS sequence"/>
</dbReference>